<comment type="caution">
    <text evidence="1">The sequence shown here is derived from an EMBL/GenBank/DDBJ whole genome shotgun (WGS) entry which is preliminary data.</text>
</comment>
<organism evidence="1 2">
    <name type="scientific">Actinospica durhamensis</name>
    <dbReference type="NCBI Taxonomy" id="1508375"/>
    <lineage>
        <taxon>Bacteria</taxon>
        <taxon>Bacillati</taxon>
        <taxon>Actinomycetota</taxon>
        <taxon>Actinomycetes</taxon>
        <taxon>Catenulisporales</taxon>
        <taxon>Actinospicaceae</taxon>
        <taxon>Actinospica</taxon>
    </lineage>
</organism>
<name>A0A941EXT8_9ACTN</name>
<accession>A0A941EXT8</accession>
<reference evidence="1" key="1">
    <citation type="submission" date="2021-04" db="EMBL/GenBank/DDBJ databases">
        <title>Genome based classification of Actinospica acidithermotolerans sp. nov., an actinobacterium isolated from an Indonesian hot spring.</title>
        <authorList>
            <person name="Kusuma A.B."/>
            <person name="Putra K.E."/>
            <person name="Nafisah S."/>
            <person name="Loh J."/>
            <person name="Nouioui I."/>
            <person name="Goodfellow M."/>
        </authorList>
    </citation>
    <scope>NUCLEOTIDE SEQUENCE</scope>
    <source>
        <strain evidence="1">CSCA 57</strain>
    </source>
</reference>
<dbReference type="AlphaFoldDB" id="A0A941EXT8"/>
<dbReference type="Proteomes" id="UP000675781">
    <property type="component" value="Unassembled WGS sequence"/>
</dbReference>
<keyword evidence="2" id="KW-1185">Reference proteome</keyword>
<protein>
    <submittedName>
        <fullName evidence="1">Uncharacterized protein</fullName>
    </submittedName>
</protein>
<gene>
    <name evidence="1" type="ORF">KDL01_34255</name>
</gene>
<evidence type="ECO:0000313" key="2">
    <source>
        <dbReference type="Proteomes" id="UP000675781"/>
    </source>
</evidence>
<dbReference type="RefSeq" id="WP_212532840.1">
    <property type="nucleotide sequence ID" value="NZ_JAGSOG010000284.1"/>
</dbReference>
<proteinExistence type="predicted"/>
<sequence>MTIPSAAGGLTLMNNSVGNQVKSELSQADSSQAGLESALFGAYSKSASSGYFANLTLVELSDASASGYESLYTSMGANSALLNIDGTGGPTGITQETPANSGGAISCGEETESDGGSQTLHVCTWIDATEYGLAVFPSTVSYAQADQYSVALWKASEHN</sequence>
<dbReference type="EMBL" id="JAGSOG010000284">
    <property type="protein sequence ID" value="MBR7838383.1"/>
    <property type="molecule type" value="Genomic_DNA"/>
</dbReference>
<evidence type="ECO:0000313" key="1">
    <source>
        <dbReference type="EMBL" id="MBR7838383.1"/>
    </source>
</evidence>